<keyword evidence="1" id="KW-0808">Transferase</keyword>
<keyword evidence="3" id="KW-0472">Membrane</keyword>
<dbReference type="SUPFAM" id="SSF69593">
    <property type="entry name" value="Glycerol-3-phosphate (1)-acyltransferase"/>
    <property type="match status" value="1"/>
</dbReference>
<dbReference type="EMBL" id="MNVN01000015">
    <property type="protein sequence ID" value="OIO30598.1"/>
    <property type="molecule type" value="Genomic_DNA"/>
</dbReference>
<evidence type="ECO:0000256" key="1">
    <source>
        <dbReference type="ARBA" id="ARBA00022679"/>
    </source>
</evidence>
<organism evidence="5 6">
    <name type="scientific">Candidatus Nomurabacteria bacterium CG1_02_43_90</name>
    <dbReference type="NCBI Taxonomy" id="1805281"/>
    <lineage>
        <taxon>Bacteria</taxon>
        <taxon>Candidatus Nomuraibacteriota</taxon>
    </lineage>
</organism>
<dbReference type="SMART" id="SM00563">
    <property type="entry name" value="PlsC"/>
    <property type="match status" value="1"/>
</dbReference>
<evidence type="ECO:0000256" key="3">
    <source>
        <dbReference type="SAM" id="Phobius"/>
    </source>
</evidence>
<dbReference type="AlphaFoldDB" id="A0A1J4V7Q6"/>
<keyword evidence="3" id="KW-1133">Transmembrane helix</keyword>
<dbReference type="PANTHER" id="PTHR10434">
    <property type="entry name" value="1-ACYL-SN-GLYCEROL-3-PHOSPHATE ACYLTRANSFERASE"/>
    <property type="match status" value="1"/>
</dbReference>
<sequence>MKISFLNKILATDNIFIDTTYFLIRFFLGPIVRLIWVKKITGFKNIPKEGPVIVAFNHQSYFDFICFIAVSPRNIHYLSAEKFFDNALWRFALSVTGQIPVYRKSKDKRVLHRMVYDHLDQNKMIGIFPEGTRAPDSSIMLRAYPGVAMYAIKKRVPIVPVGITGAFEVLSRHENFPKLKKIVTINIGNPVYFKEYHSVKLNRRAHGILADKIMIEISKLSGKIYPFHNA</sequence>
<keyword evidence="3" id="KW-0812">Transmembrane</keyword>
<evidence type="ECO:0000313" key="6">
    <source>
        <dbReference type="Proteomes" id="UP000181992"/>
    </source>
</evidence>
<proteinExistence type="predicted"/>
<dbReference type="GO" id="GO:0006654">
    <property type="term" value="P:phosphatidic acid biosynthetic process"/>
    <property type="evidence" value="ECO:0007669"/>
    <property type="project" value="TreeGrafter"/>
</dbReference>
<dbReference type="GO" id="GO:0003841">
    <property type="term" value="F:1-acylglycerol-3-phosphate O-acyltransferase activity"/>
    <property type="evidence" value="ECO:0007669"/>
    <property type="project" value="TreeGrafter"/>
</dbReference>
<comment type="caution">
    <text evidence="5">The sequence shown here is derived from an EMBL/GenBank/DDBJ whole genome shotgun (WGS) entry which is preliminary data.</text>
</comment>
<reference evidence="5 6" key="1">
    <citation type="journal article" date="2016" name="Environ. Microbiol.">
        <title>Genomic resolution of a cold subsurface aquifer community provides metabolic insights for novel microbes adapted to high CO concentrations.</title>
        <authorList>
            <person name="Probst A.J."/>
            <person name="Castelle C.J."/>
            <person name="Singh A."/>
            <person name="Brown C.T."/>
            <person name="Anantharaman K."/>
            <person name="Sharon I."/>
            <person name="Hug L.A."/>
            <person name="Burstein D."/>
            <person name="Emerson J.B."/>
            <person name="Thomas B.C."/>
            <person name="Banfield J.F."/>
        </authorList>
    </citation>
    <scope>NUCLEOTIDE SEQUENCE [LARGE SCALE GENOMIC DNA]</scope>
    <source>
        <strain evidence="5">CG1_02_43_90</strain>
    </source>
</reference>
<dbReference type="InterPro" id="IPR002123">
    <property type="entry name" value="Plipid/glycerol_acylTrfase"/>
</dbReference>
<dbReference type="CDD" id="cd07989">
    <property type="entry name" value="LPLAT_AGPAT-like"/>
    <property type="match status" value="1"/>
</dbReference>
<protein>
    <recommendedName>
        <fullName evidence="4">Phospholipid/glycerol acyltransferase domain-containing protein</fullName>
    </recommendedName>
</protein>
<dbReference type="Proteomes" id="UP000181992">
    <property type="component" value="Unassembled WGS sequence"/>
</dbReference>
<dbReference type="Pfam" id="PF01553">
    <property type="entry name" value="Acyltransferase"/>
    <property type="match status" value="1"/>
</dbReference>
<dbReference type="STRING" id="1805281.AUJ77_02205"/>
<keyword evidence="2" id="KW-0012">Acyltransferase</keyword>
<feature type="domain" description="Phospholipid/glycerol acyltransferase" evidence="4">
    <location>
        <begin position="52"/>
        <end position="166"/>
    </location>
</feature>
<evidence type="ECO:0000259" key="4">
    <source>
        <dbReference type="SMART" id="SM00563"/>
    </source>
</evidence>
<name>A0A1J4V7Q6_9BACT</name>
<evidence type="ECO:0000313" key="5">
    <source>
        <dbReference type="EMBL" id="OIO30598.1"/>
    </source>
</evidence>
<accession>A0A1J4V7Q6</accession>
<feature type="transmembrane region" description="Helical" evidence="3">
    <location>
        <begin position="15"/>
        <end position="36"/>
    </location>
</feature>
<gene>
    <name evidence="5" type="ORF">AUJ77_02205</name>
</gene>
<dbReference type="PANTHER" id="PTHR10434:SF40">
    <property type="entry name" value="1-ACYL-SN-GLYCEROL-3-PHOSPHATE ACYLTRANSFERASE"/>
    <property type="match status" value="1"/>
</dbReference>
<evidence type="ECO:0000256" key="2">
    <source>
        <dbReference type="ARBA" id="ARBA00023315"/>
    </source>
</evidence>